<dbReference type="Pfam" id="PF13365">
    <property type="entry name" value="Trypsin_2"/>
    <property type="match status" value="1"/>
</dbReference>
<accession>A0A0G1Q7P8</accession>
<keyword evidence="1" id="KW-0812">Transmembrane</keyword>
<evidence type="ECO:0000259" key="2">
    <source>
        <dbReference type="PROSITE" id="PS50106"/>
    </source>
</evidence>
<reference evidence="3 4" key="1">
    <citation type="journal article" date="2015" name="Nature">
        <title>rRNA introns, odd ribosomes, and small enigmatic genomes across a large radiation of phyla.</title>
        <authorList>
            <person name="Brown C.T."/>
            <person name="Hug L.A."/>
            <person name="Thomas B.C."/>
            <person name="Sharon I."/>
            <person name="Castelle C.J."/>
            <person name="Singh A."/>
            <person name="Wilkins M.J."/>
            <person name="Williams K.H."/>
            <person name="Banfield J.F."/>
        </authorList>
    </citation>
    <scope>NUCLEOTIDE SEQUENCE [LARGE SCALE GENOMIC DNA]</scope>
</reference>
<evidence type="ECO:0000313" key="4">
    <source>
        <dbReference type="Proteomes" id="UP000034911"/>
    </source>
</evidence>
<feature type="transmembrane region" description="Helical" evidence="1">
    <location>
        <begin position="34"/>
        <end position="57"/>
    </location>
</feature>
<keyword evidence="1" id="KW-0472">Membrane</keyword>
<protein>
    <submittedName>
        <fullName evidence="3">HtrA protein</fullName>
    </submittedName>
</protein>
<dbReference type="Pfam" id="PF13180">
    <property type="entry name" value="PDZ_2"/>
    <property type="match status" value="1"/>
</dbReference>
<comment type="caution">
    <text evidence="3">The sequence shown here is derived from an EMBL/GenBank/DDBJ whole genome shotgun (WGS) entry which is preliminary data.</text>
</comment>
<dbReference type="SMART" id="SM00228">
    <property type="entry name" value="PDZ"/>
    <property type="match status" value="1"/>
</dbReference>
<dbReference type="InterPro" id="IPR009003">
    <property type="entry name" value="Peptidase_S1_PA"/>
</dbReference>
<dbReference type="InterPro" id="IPR001478">
    <property type="entry name" value="PDZ"/>
</dbReference>
<proteinExistence type="predicted"/>
<sequence length="398" mass="43380">MTPAPKKNNQTKVPPHLPSEIRKRGPVDLLHEWYVLKTVGIAVLFGFFSGFIGGIVVNTHLGEDWLWGSKSKAREYFSTSQAEHTNLSRGTLTQKALSTTVGIYRASSIGSIAPRPEDRLASAFFLTADGYLATTAPFMRTTAIKDIVVVTNNARIYQLESIALDPATDFSILKIKGNNFDVLPFVNNDKNDSGTFAWMVVPSEGLFPSEIIATGVVAVNSKDRQPFSSDIPYRFDVIKNSASAESLGSPLLNGKGEILGSLAGSKNNRSVLRAGLLKSAFDRVLKDNKITRPSLGVHFFEAAQTLNLPENTPYGNRGVVLAGDITRKIVPVDRKSPLAALGLKAGDRILAINNESISSMRSLPDILFDYNPGDRVEITYVRDNKESKKTMTLGGLNH</sequence>
<dbReference type="InterPro" id="IPR036034">
    <property type="entry name" value="PDZ_sf"/>
</dbReference>
<gene>
    <name evidence="3" type="ORF">UX20_C0014G0007</name>
</gene>
<dbReference type="SUPFAM" id="SSF50494">
    <property type="entry name" value="Trypsin-like serine proteases"/>
    <property type="match status" value="1"/>
</dbReference>
<keyword evidence="1" id="KW-1133">Transmembrane helix</keyword>
<feature type="domain" description="PDZ" evidence="2">
    <location>
        <begin position="305"/>
        <end position="384"/>
    </location>
</feature>
<evidence type="ECO:0000256" key="1">
    <source>
        <dbReference type="SAM" id="Phobius"/>
    </source>
</evidence>
<dbReference type="Gene3D" id="2.40.10.120">
    <property type="match status" value="1"/>
</dbReference>
<name>A0A0G1Q7P8_9BACT</name>
<dbReference type="SUPFAM" id="SSF50156">
    <property type="entry name" value="PDZ domain-like"/>
    <property type="match status" value="1"/>
</dbReference>
<dbReference type="Proteomes" id="UP000034911">
    <property type="component" value="Unassembled WGS sequence"/>
</dbReference>
<dbReference type="PROSITE" id="PS50106">
    <property type="entry name" value="PDZ"/>
    <property type="match status" value="1"/>
</dbReference>
<evidence type="ECO:0000313" key="3">
    <source>
        <dbReference type="EMBL" id="KKU13748.1"/>
    </source>
</evidence>
<organism evidence="3 4">
    <name type="scientific">Candidatus Magasanikbacteria bacterium GW2011_GWC2_45_8</name>
    <dbReference type="NCBI Taxonomy" id="1619050"/>
    <lineage>
        <taxon>Bacteria</taxon>
        <taxon>Candidatus Magasanikiibacteriota</taxon>
    </lineage>
</organism>
<dbReference type="STRING" id="1619050.UX20_C0014G0007"/>
<dbReference type="AlphaFoldDB" id="A0A0G1Q7P8"/>
<dbReference type="EMBL" id="LCLH01000014">
    <property type="protein sequence ID" value="KKU13748.1"/>
    <property type="molecule type" value="Genomic_DNA"/>
</dbReference>
<dbReference type="Gene3D" id="2.30.42.10">
    <property type="match status" value="1"/>
</dbReference>